<dbReference type="AlphaFoldDB" id="A0A2W5VNS1"/>
<reference evidence="2 3" key="1">
    <citation type="submission" date="2017-08" db="EMBL/GenBank/DDBJ databases">
        <title>Infants hospitalized years apart are colonized by the same room-sourced microbial strains.</title>
        <authorList>
            <person name="Brooks B."/>
            <person name="Olm M.R."/>
            <person name="Firek B.A."/>
            <person name="Baker R."/>
            <person name="Thomas B.C."/>
            <person name="Morowitz M.J."/>
            <person name="Banfield J.F."/>
        </authorList>
    </citation>
    <scope>NUCLEOTIDE SEQUENCE [LARGE SCALE GENOMIC DNA]</scope>
    <source>
        <strain evidence="2">S2_003_000_R2_14</strain>
    </source>
</reference>
<evidence type="ECO:0000313" key="3">
    <source>
        <dbReference type="Proteomes" id="UP000249061"/>
    </source>
</evidence>
<feature type="domain" description="THIF-type NAD/FAD binding fold" evidence="1">
    <location>
        <begin position="2"/>
        <end position="125"/>
    </location>
</feature>
<dbReference type="Pfam" id="PF00899">
    <property type="entry name" value="ThiF"/>
    <property type="match status" value="1"/>
</dbReference>
<proteinExistence type="predicted"/>
<dbReference type="SUPFAM" id="SSF69572">
    <property type="entry name" value="Activating enzymes of the ubiquitin-like proteins"/>
    <property type="match status" value="1"/>
</dbReference>
<protein>
    <submittedName>
        <fullName evidence="2">Thiamine biosynthesis protein ThiF</fullName>
    </submittedName>
</protein>
<evidence type="ECO:0000259" key="1">
    <source>
        <dbReference type="Pfam" id="PF00899"/>
    </source>
</evidence>
<dbReference type="InterPro" id="IPR035985">
    <property type="entry name" value="Ubiquitin-activating_enz"/>
</dbReference>
<accession>A0A2W5VNS1</accession>
<dbReference type="GO" id="GO:0008641">
    <property type="term" value="F:ubiquitin-like modifier activating enzyme activity"/>
    <property type="evidence" value="ECO:0007669"/>
    <property type="project" value="InterPro"/>
</dbReference>
<gene>
    <name evidence="2" type="ORF">DI536_03570</name>
</gene>
<dbReference type="Proteomes" id="UP000249061">
    <property type="component" value="Unassembled WGS sequence"/>
</dbReference>
<name>A0A2W5VNS1_9BACT</name>
<evidence type="ECO:0000313" key="2">
    <source>
        <dbReference type="EMBL" id="PZR17414.1"/>
    </source>
</evidence>
<dbReference type="Gene3D" id="3.40.50.720">
    <property type="entry name" value="NAD(P)-binding Rossmann-like Domain"/>
    <property type="match status" value="1"/>
</dbReference>
<sequence>MRERKIVFCGVGALGSTAAVLCRNLDASLVFVDFDRVESKNLLAQAYVKQSVGKNKAEALKLQFLNFHGVKAESFGVRLTTGNVAQLTKDAALLVDCFDNAASRRLLSDHARAAGIPLLHAAVSGDGTFGLVRWDERFTPDQEDVAGQATCEGGEHLPLIGLLGAAIARTVQDFLRAGVKRDSMVGLASVAVTSVT</sequence>
<dbReference type="InterPro" id="IPR000594">
    <property type="entry name" value="ThiF_NAD_FAD-bd"/>
</dbReference>
<organism evidence="2 3">
    <name type="scientific">Archangium gephyra</name>
    <dbReference type="NCBI Taxonomy" id="48"/>
    <lineage>
        <taxon>Bacteria</taxon>
        <taxon>Pseudomonadati</taxon>
        <taxon>Myxococcota</taxon>
        <taxon>Myxococcia</taxon>
        <taxon>Myxococcales</taxon>
        <taxon>Cystobacterineae</taxon>
        <taxon>Archangiaceae</taxon>
        <taxon>Archangium</taxon>
    </lineage>
</organism>
<comment type="caution">
    <text evidence="2">The sequence shown here is derived from an EMBL/GenBank/DDBJ whole genome shotgun (WGS) entry which is preliminary data.</text>
</comment>
<dbReference type="EMBL" id="QFQP01000002">
    <property type="protein sequence ID" value="PZR17414.1"/>
    <property type="molecule type" value="Genomic_DNA"/>
</dbReference>